<evidence type="ECO:0000313" key="2">
    <source>
        <dbReference type="EMBL" id="WWD17631.1"/>
    </source>
</evidence>
<feature type="region of interest" description="Disordered" evidence="1">
    <location>
        <begin position="1"/>
        <end position="129"/>
    </location>
</feature>
<reference evidence="2" key="1">
    <citation type="submission" date="2017-08" db="EMBL/GenBank/DDBJ databases">
        <authorList>
            <person name="Cuomo C."/>
            <person name="Billmyre B."/>
            <person name="Heitman J."/>
        </authorList>
    </citation>
    <scope>NUCLEOTIDE SEQUENCE</scope>
    <source>
        <strain evidence="2">CBS 12478</strain>
    </source>
</reference>
<organism evidence="2 3">
    <name type="scientific">Kwoniella shandongensis</name>
    <dbReference type="NCBI Taxonomy" id="1734106"/>
    <lineage>
        <taxon>Eukaryota</taxon>
        <taxon>Fungi</taxon>
        <taxon>Dikarya</taxon>
        <taxon>Basidiomycota</taxon>
        <taxon>Agaricomycotina</taxon>
        <taxon>Tremellomycetes</taxon>
        <taxon>Tremellales</taxon>
        <taxon>Cryptococcaceae</taxon>
        <taxon>Kwoniella</taxon>
    </lineage>
</organism>
<sequence>MEWCQIPAPKLDSEDLPACTPPTPTPTATTTAERRSSAPCDHAEYIQEVIGERPMLWTSGRGENNSHSQQRESSHPSTQGDPMTRNSSMKSGTTRPAKPSTAQSTHRGDGTERETKGEDKKVGPSVKEMVVWGLLVTALEDKY</sequence>
<evidence type="ECO:0000256" key="1">
    <source>
        <dbReference type="SAM" id="MobiDB-lite"/>
    </source>
</evidence>
<dbReference type="EMBL" id="CP144054">
    <property type="protein sequence ID" value="WWD17631.1"/>
    <property type="molecule type" value="Genomic_DNA"/>
</dbReference>
<keyword evidence="3" id="KW-1185">Reference proteome</keyword>
<evidence type="ECO:0000313" key="3">
    <source>
        <dbReference type="Proteomes" id="UP000322225"/>
    </source>
</evidence>
<dbReference type="Proteomes" id="UP000322225">
    <property type="component" value="Chromosome 4"/>
</dbReference>
<dbReference type="GeneID" id="43591810"/>
<dbReference type="RefSeq" id="XP_031858077.1">
    <property type="nucleotide sequence ID" value="XM_032007639.1"/>
</dbReference>
<proteinExistence type="predicted"/>
<name>A0A5M6BVY9_9TREE</name>
<reference evidence="2" key="2">
    <citation type="submission" date="2024-01" db="EMBL/GenBank/DDBJ databases">
        <title>Comparative genomics of Cryptococcus and Kwoniella reveals pathogenesis evolution and contrasting modes of karyotype evolution via chromosome fusion or intercentromeric recombination.</title>
        <authorList>
            <person name="Coelho M.A."/>
            <person name="David-Palma M."/>
            <person name="Shea T."/>
            <person name="Bowers K."/>
            <person name="McGinley-Smith S."/>
            <person name="Mohammad A.W."/>
            <person name="Gnirke A."/>
            <person name="Yurkov A.M."/>
            <person name="Nowrousian M."/>
            <person name="Sun S."/>
            <person name="Cuomo C.A."/>
            <person name="Heitman J."/>
        </authorList>
    </citation>
    <scope>NUCLEOTIDE SEQUENCE</scope>
    <source>
        <strain evidence="2">CBS 12478</strain>
    </source>
</reference>
<feature type="compositionally biased region" description="Polar residues" evidence="1">
    <location>
        <begin position="75"/>
        <end position="105"/>
    </location>
</feature>
<dbReference type="AlphaFoldDB" id="A0A5M6BVY9"/>
<protein>
    <submittedName>
        <fullName evidence="2">Uncharacterized protein</fullName>
    </submittedName>
</protein>
<gene>
    <name evidence="2" type="ORF">CI109_102072</name>
</gene>
<accession>A0A5M6BVY9</accession>
<dbReference type="KEGG" id="ksn:43591810"/>
<feature type="compositionally biased region" description="Basic and acidic residues" evidence="1">
    <location>
        <begin position="106"/>
        <end position="122"/>
    </location>
</feature>
<feature type="compositionally biased region" description="Basic and acidic residues" evidence="1">
    <location>
        <begin position="32"/>
        <end position="45"/>
    </location>
</feature>